<evidence type="ECO:0000313" key="1">
    <source>
        <dbReference type="EMBL" id="OZG25261.1"/>
    </source>
</evidence>
<protein>
    <recommendedName>
        <fullName evidence="3">Rad60/SUMO-like domain-containing protein</fullName>
    </recommendedName>
</protein>
<dbReference type="SUPFAM" id="SSF54236">
    <property type="entry name" value="Ubiquitin-like"/>
    <property type="match status" value="1"/>
</dbReference>
<keyword evidence="2" id="KW-1185">Reference proteome</keyword>
<gene>
    <name evidence="1" type="ORF">FL83_01085</name>
</gene>
<dbReference type="EMBL" id="NIPN01000001">
    <property type="protein sequence ID" value="OZG25261.1"/>
    <property type="molecule type" value="Genomic_DNA"/>
</dbReference>
<accession>A0A261CRZ4</accession>
<sequence length="111" mass="13142">MRVPVIYNKPGACFPIVDNHIRLYAYETDHTGKVVRASIHSIHYNAPLIKLREKYAAKYNIFPHEIDMFYDDKEVFDDDTCRAIGIQHEQIVRMQVTFDTIYTKDRDDNDF</sequence>
<name>A0A261CRZ4_9PELO</name>
<organism evidence="1 2">
    <name type="scientific">Caenorhabditis latens</name>
    <dbReference type="NCBI Taxonomy" id="1503980"/>
    <lineage>
        <taxon>Eukaryota</taxon>
        <taxon>Metazoa</taxon>
        <taxon>Ecdysozoa</taxon>
        <taxon>Nematoda</taxon>
        <taxon>Chromadorea</taxon>
        <taxon>Rhabditida</taxon>
        <taxon>Rhabditina</taxon>
        <taxon>Rhabditomorpha</taxon>
        <taxon>Rhabditoidea</taxon>
        <taxon>Rhabditidae</taxon>
        <taxon>Peloderinae</taxon>
        <taxon>Caenorhabditis</taxon>
    </lineage>
</organism>
<evidence type="ECO:0000313" key="2">
    <source>
        <dbReference type="Proteomes" id="UP000216463"/>
    </source>
</evidence>
<evidence type="ECO:0008006" key="3">
    <source>
        <dbReference type="Google" id="ProtNLM"/>
    </source>
</evidence>
<dbReference type="InterPro" id="IPR029071">
    <property type="entry name" value="Ubiquitin-like_domsf"/>
</dbReference>
<proteinExistence type="predicted"/>
<dbReference type="AlphaFoldDB" id="A0A261CRZ4"/>
<comment type="caution">
    <text evidence="1">The sequence shown here is derived from an EMBL/GenBank/DDBJ whole genome shotgun (WGS) entry which is preliminary data.</text>
</comment>
<dbReference type="Gene3D" id="3.10.20.90">
    <property type="entry name" value="Phosphatidylinositol 3-kinase Catalytic Subunit, Chain A, domain 1"/>
    <property type="match status" value="1"/>
</dbReference>
<dbReference type="Proteomes" id="UP000216463">
    <property type="component" value="Unassembled WGS sequence"/>
</dbReference>
<reference evidence="1" key="1">
    <citation type="submission" date="2017-07" db="EMBL/GenBank/DDBJ databases">
        <title>Caenorhabditis latens genome sequence.</title>
        <authorList>
            <person name="Fierst J.L."/>
        </authorList>
    </citation>
    <scope>NUCLEOTIDE SEQUENCE [LARGE SCALE GENOMIC DNA]</scope>
    <source>
        <strain evidence="1">PX534</strain>
    </source>
</reference>
<feature type="non-terminal residue" evidence="1">
    <location>
        <position position="1"/>
    </location>
</feature>